<evidence type="ECO:0008006" key="3">
    <source>
        <dbReference type="Google" id="ProtNLM"/>
    </source>
</evidence>
<organism evidence="1 2">
    <name type="scientific">Apiotrichum porosum</name>
    <dbReference type="NCBI Taxonomy" id="105984"/>
    <lineage>
        <taxon>Eukaryota</taxon>
        <taxon>Fungi</taxon>
        <taxon>Dikarya</taxon>
        <taxon>Basidiomycota</taxon>
        <taxon>Agaricomycotina</taxon>
        <taxon>Tremellomycetes</taxon>
        <taxon>Trichosporonales</taxon>
        <taxon>Trichosporonaceae</taxon>
        <taxon>Apiotrichum</taxon>
    </lineage>
</organism>
<gene>
    <name evidence="1" type="ORF">EHS24_005994</name>
</gene>
<dbReference type="SUPFAM" id="SSF56047">
    <property type="entry name" value="Ribosomal protein S8"/>
    <property type="match status" value="1"/>
</dbReference>
<dbReference type="GeneID" id="39590537"/>
<dbReference type="GO" id="GO:0003735">
    <property type="term" value="F:structural constituent of ribosome"/>
    <property type="evidence" value="ECO:0007669"/>
    <property type="project" value="InterPro"/>
</dbReference>
<evidence type="ECO:0000313" key="1">
    <source>
        <dbReference type="EMBL" id="RSH84473.1"/>
    </source>
</evidence>
<comment type="caution">
    <text evidence="1">The sequence shown here is derived from an EMBL/GenBank/DDBJ whole genome shotgun (WGS) entry which is preliminary data.</text>
</comment>
<keyword evidence="2" id="KW-1185">Reference proteome</keyword>
<dbReference type="Proteomes" id="UP000279236">
    <property type="component" value="Unassembled WGS sequence"/>
</dbReference>
<dbReference type="EMBL" id="RSCE01000003">
    <property type="protein sequence ID" value="RSH84473.1"/>
    <property type="molecule type" value="Genomic_DNA"/>
</dbReference>
<dbReference type="InterPro" id="IPR035987">
    <property type="entry name" value="Ribosomal_uS8_sf"/>
</dbReference>
<dbReference type="STRING" id="105984.A0A427Y0A6"/>
<evidence type="ECO:0000313" key="2">
    <source>
        <dbReference type="Proteomes" id="UP000279236"/>
    </source>
</evidence>
<reference evidence="1 2" key="1">
    <citation type="submission" date="2018-11" db="EMBL/GenBank/DDBJ databases">
        <title>Genome sequence of Apiotrichum porosum DSM 27194.</title>
        <authorList>
            <person name="Aliyu H."/>
            <person name="Gorte O."/>
            <person name="Ochsenreither K."/>
        </authorList>
    </citation>
    <scope>NUCLEOTIDE SEQUENCE [LARGE SCALE GENOMIC DNA]</scope>
    <source>
        <strain evidence="1 2">DSM 27194</strain>
    </source>
</reference>
<accession>A0A427Y0A6</accession>
<dbReference type="AlphaFoldDB" id="A0A427Y0A6"/>
<dbReference type="GO" id="GO:0006412">
    <property type="term" value="P:translation"/>
    <property type="evidence" value="ECO:0007669"/>
    <property type="project" value="InterPro"/>
</dbReference>
<dbReference type="GO" id="GO:0005840">
    <property type="term" value="C:ribosome"/>
    <property type="evidence" value="ECO:0007669"/>
    <property type="project" value="InterPro"/>
</dbReference>
<name>A0A427Y0A6_9TREE</name>
<proteinExistence type="predicted"/>
<dbReference type="RefSeq" id="XP_028477921.1">
    <property type="nucleotide sequence ID" value="XM_028621469.1"/>
</dbReference>
<sequence length="164" mass="17782">MPLPAPPHRVVTHLYNTARASLARTSLPYTNSAVGISSILLRHGLLSNISRGTPTHPDPTEFPTLPKAAQRLWVGHKYRAGSPVLRHMELVSKASLRKLVSRDELGLLLRGKRARNINGVGTGEILVVKVPTDSKTARTGADTYMEGWEAYRAGLGGEVICRAA</sequence>
<dbReference type="OrthoDB" id="409928at2759"/>
<protein>
    <recommendedName>
        <fullName evidence="3">37S ribosomal protein S8, mitochondrial</fullName>
    </recommendedName>
</protein>